<dbReference type="InterPro" id="IPR003663">
    <property type="entry name" value="Sugar/inositol_transpt"/>
</dbReference>
<dbReference type="InterPro" id="IPR050820">
    <property type="entry name" value="MFS_Sugar_Transporter"/>
</dbReference>
<dbReference type="PROSITE" id="PS50850">
    <property type="entry name" value="MFS"/>
    <property type="match status" value="1"/>
</dbReference>
<reference evidence="11" key="1">
    <citation type="journal article" date="2019" name="Int. J. Syst. Evol. Microbiol.">
        <title>The Global Catalogue of Microorganisms (GCM) 10K type strain sequencing project: providing services to taxonomists for standard genome sequencing and annotation.</title>
        <authorList>
            <consortium name="The Broad Institute Genomics Platform"/>
            <consortium name="The Broad Institute Genome Sequencing Center for Infectious Disease"/>
            <person name="Wu L."/>
            <person name="Ma J."/>
        </authorList>
    </citation>
    <scope>NUCLEOTIDE SEQUENCE [LARGE SCALE GENOMIC DNA]</scope>
    <source>
        <strain evidence="11">KCTC 52368</strain>
    </source>
</reference>
<evidence type="ECO:0000259" key="9">
    <source>
        <dbReference type="PROSITE" id="PS50850"/>
    </source>
</evidence>
<dbReference type="EMBL" id="JBHULB010000077">
    <property type="protein sequence ID" value="MFD2588342.1"/>
    <property type="molecule type" value="Genomic_DNA"/>
</dbReference>
<name>A0ABW5MZ95_9FLAO</name>
<dbReference type="RefSeq" id="WP_377767872.1">
    <property type="nucleotide sequence ID" value="NZ_JBHULB010000077.1"/>
</dbReference>
<proteinExistence type="inferred from homology"/>
<evidence type="ECO:0000256" key="8">
    <source>
        <dbReference type="SAM" id="Phobius"/>
    </source>
</evidence>
<dbReference type="Proteomes" id="UP001597526">
    <property type="component" value="Unassembled WGS sequence"/>
</dbReference>
<dbReference type="PROSITE" id="PS00216">
    <property type="entry name" value="SUGAR_TRANSPORT_1"/>
    <property type="match status" value="1"/>
</dbReference>
<keyword evidence="6 8" id="KW-0472">Membrane</keyword>
<comment type="similarity">
    <text evidence="2 7">Belongs to the major facilitator superfamily. Sugar transporter (TC 2.A.1.1) family.</text>
</comment>
<feature type="transmembrane region" description="Helical" evidence="8">
    <location>
        <begin position="332"/>
        <end position="356"/>
    </location>
</feature>
<keyword evidence="5 8" id="KW-1133">Transmembrane helix</keyword>
<organism evidence="10 11">
    <name type="scientific">Croceitalea marina</name>
    <dbReference type="NCBI Taxonomy" id="1775166"/>
    <lineage>
        <taxon>Bacteria</taxon>
        <taxon>Pseudomonadati</taxon>
        <taxon>Bacteroidota</taxon>
        <taxon>Flavobacteriia</taxon>
        <taxon>Flavobacteriales</taxon>
        <taxon>Flavobacteriaceae</taxon>
        <taxon>Croceitalea</taxon>
    </lineage>
</organism>
<feature type="domain" description="Major facilitator superfamily (MFS) profile" evidence="9">
    <location>
        <begin position="7"/>
        <end position="422"/>
    </location>
</feature>
<evidence type="ECO:0000256" key="7">
    <source>
        <dbReference type="RuleBase" id="RU003346"/>
    </source>
</evidence>
<keyword evidence="11" id="KW-1185">Reference proteome</keyword>
<protein>
    <submittedName>
        <fullName evidence="10">Sugar porter family MFS transporter</fullName>
    </submittedName>
</protein>
<dbReference type="InterPro" id="IPR005828">
    <property type="entry name" value="MFS_sugar_transport-like"/>
</dbReference>
<feature type="transmembrane region" description="Helical" evidence="8">
    <location>
        <begin position="99"/>
        <end position="120"/>
    </location>
</feature>
<feature type="transmembrane region" description="Helical" evidence="8">
    <location>
        <begin position="273"/>
        <end position="298"/>
    </location>
</feature>
<accession>A0ABW5MZ95</accession>
<feature type="transmembrane region" description="Helical" evidence="8">
    <location>
        <begin position="305"/>
        <end position="326"/>
    </location>
</feature>
<evidence type="ECO:0000313" key="11">
    <source>
        <dbReference type="Proteomes" id="UP001597526"/>
    </source>
</evidence>
<feature type="transmembrane region" description="Helical" evidence="8">
    <location>
        <begin position="239"/>
        <end position="261"/>
    </location>
</feature>
<evidence type="ECO:0000256" key="1">
    <source>
        <dbReference type="ARBA" id="ARBA00004141"/>
    </source>
</evidence>
<feature type="transmembrane region" description="Helical" evidence="8">
    <location>
        <begin position="42"/>
        <end position="62"/>
    </location>
</feature>
<dbReference type="PANTHER" id="PTHR48023">
    <property type="entry name" value="D-XYLOSE-PROTON SYMPORTER-LIKE 2"/>
    <property type="match status" value="1"/>
</dbReference>
<dbReference type="Gene3D" id="1.20.1250.20">
    <property type="entry name" value="MFS general substrate transporter like domains"/>
    <property type="match status" value="1"/>
</dbReference>
<evidence type="ECO:0000256" key="4">
    <source>
        <dbReference type="ARBA" id="ARBA00022692"/>
    </source>
</evidence>
<feature type="transmembrane region" description="Helical" evidence="8">
    <location>
        <begin position="132"/>
        <end position="155"/>
    </location>
</feature>
<dbReference type="InterPro" id="IPR036259">
    <property type="entry name" value="MFS_trans_sf"/>
</dbReference>
<evidence type="ECO:0000256" key="5">
    <source>
        <dbReference type="ARBA" id="ARBA00022989"/>
    </source>
</evidence>
<gene>
    <name evidence="10" type="ORF">ACFSQJ_15500</name>
</gene>
<feature type="transmembrane region" description="Helical" evidence="8">
    <location>
        <begin position="368"/>
        <end position="391"/>
    </location>
</feature>
<evidence type="ECO:0000256" key="2">
    <source>
        <dbReference type="ARBA" id="ARBA00010992"/>
    </source>
</evidence>
<feature type="transmembrane region" description="Helical" evidence="8">
    <location>
        <begin position="74"/>
        <end position="93"/>
    </location>
</feature>
<evidence type="ECO:0000313" key="10">
    <source>
        <dbReference type="EMBL" id="MFD2588342.1"/>
    </source>
</evidence>
<dbReference type="Pfam" id="PF00083">
    <property type="entry name" value="Sugar_tr"/>
    <property type="match status" value="1"/>
</dbReference>
<dbReference type="SUPFAM" id="SSF103473">
    <property type="entry name" value="MFS general substrate transporter"/>
    <property type="match status" value="1"/>
</dbReference>
<evidence type="ECO:0000256" key="3">
    <source>
        <dbReference type="ARBA" id="ARBA00022448"/>
    </source>
</evidence>
<feature type="transmembrane region" description="Helical" evidence="8">
    <location>
        <begin position="397"/>
        <end position="416"/>
    </location>
</feature>
<dbReference type="PROSITE" id="PS00217">
    <property type="entry name" value="SUGAR_TRANSPORT_2"/>
    <property type="match status" value="1"/>
</dbReference>
<dbReference type="InterPro" id="IPR020846">
    <property type="entry name" value="MFS_dom"/>
</dbReference>
<dbReference type="PANTHER" id="PTHR48023:SF4">
    <property type="entry name" value="D-XYLOSE-PROTON SYMPORTER-LIKE 2"/>
    <property type="match status" value="1"/>
</dbReference>
<dbReference type="NCBIfam" id="TIGR00879">
    <property type="entry name" value="SP"/>
    <property type="match status" value="1"/>
</dbReference>
<comment type="caution">
    <text evidence="10">The sequence shown here is derived from an EMBL/GenBank/DDBJ whole genome shotgun (WGS) entry which is preliminary data.</text>
</comment>
<keyword evidence="3 7" id="KW-0813">Transport</keyword>
<comment type="subcellular location">
    <subcellularLocation>
        <location evidence="1">Membrane</location>
        <topology evidence="1">Multi-pass membrane protein</topology>
    </subcellularLocation>
</comment>
<sequence>MNKVFEWSIVVSLAGFLFGFDTIVISGVDKTLQALWSSSDLFHGTVVMAMALWGTVIGAIAGSVPTNALGRKRTLILIGALYFISALGSASVSDPYSFAFFRFIGGVGVGASTIAAPAYISEIAPTKSRGRLVGLYQFSIVVGVLIAFISNYLLSGIGENAWRWMIGVEALPALIYGILVFRVPKSPRWLIMKGRKNEASEIVRMIDPSKGFDSYVAAITTETTSVVENIFLKKYRKPLLLTFFIAFFNQFSGINAFWYYAPRIFEEAGLGTSSALLSSVGIGFFNVVFTLIGVLLIDKWGRRKLMYAGSFGYILSLSVVACSFLLNWEEIIVVMSLFVFVAAHAMGQGTVIWVFISELFPNHLRASGQAFGSSIHWVLAALIPSFIPVLFTSVGAGVVFAFFAGMMLLQLGWVHFKMPETKGISLEKVSRSLLSTDNDKKIK</sequence>
<dbReference type="InterPro" id="IPR005829">
    <property type="entry name" value="Sugar_transporter_CS"/>
</dbReference>
<keyword evidence="4 8" id="KW-0812">Transmembrane</keyword>
<evidence type="ECO:0000256" key="6">
    <source>
        <dbReference type="ARBA" id="ARBA00023136"/>
    </source>
</evidence>
<feature type="transmembrane region" description="Helical" evidence="8">
    <location>
        <begin position="161"/>
        <end position="183"/>
    </location>
</feature>
<dbReference type="PRINTS" id="PR00171">
    <property type="entry name" value="SUGRTRNSPORT"/>
</dbReference>